<gene>
    <name evidence="3" type="ORF">OCTVUL_1B018657</name>
</gene>
<dbReference type="Proteomes" id="UP001162480">
    <property type="component" value="Chromosome 15"/>
</dbReference>
<feature type="region of interest" description="Disordered" evidence="1">
    <location>
        <begin position="105"/>
        <end position="133"/>
    </location>
</feature>
<organism evidence="3 4">
    <name type="scientific">Octopus vulgaris</name>
    <name type="common">Common octopus</name>
    <dbReference type="NCBI Taxonomy" id="6645"/>
    <lineage>
        <taxon>Eukaryota</taxon>
        <taxon>Metazoa</taxon>
        <taxon>Spiralia</taxon>
        <taxon>Lophotrochozoa</taxon>
        <taxon>Mollusca</taxon>
        <taxon>Cephalopoda</taxon>
        <taxon>Coleoidea</taxon>
        <taxon>Octopodiformes</taxon>
        <taxon>Octopoda</taxon>
        <taxon>Incirrata</taxon>
        <taxon>Octopodidae</taxon>
        <taxon>Octopus</taxon>
    </lineage>
</organism>
<proteinExistence type="predicted"/>
<keyword evidence="2" id="KW-1133">Transmembrane helix</keyword>
<accession>A0AA36BFW0</accession>
<evidence type="ECO:0000256" key="2">
    <source>
        <dbReference type="SAM" id="Phobius"/>
    </source>
</evidence>
<dbReference type="AlphaFoldDB" id="A0AA36BFW0"/>
<feature type="transmembrane region" description="Helical" evidence="2">
    <location>
        <begin position="79"/>
        <end position="98"/>
    </location>
</feature>
<keyword evidence="4" id="KW-1185">Reference proteome</keyword>
<protein>
    <submittedName>
        <fullName evidence="3">Uncharacterized protein</fullName>
    </submittedName>
</protein>
<reference evidence="3" key="1">
    <citation type="submission" date="2023-08" db="EMBL/GenBank/DDBJ databases">
        <authorList>
            <person name="Alioto T."/>
            <person name="Alioto T."/>
            <person name="Gomez Garrido J."/>
        </authorList>
    </citation>
    <scope>NUCLEOTIDE SEQUENCE</scope>
</reference>
<sequence>MSYEVFPNIACKMITESAALLEHQAPKLCWSVKDDLHRGAGEITRHQVDRKRNITSISISSIFTILPCGRARILKHPSMLIILQLLLISQLLLLLIIIPTAKKKNKYHDSDDNENDYEWEDYDDEQKGDVRDEEDLQQYMNTNEDTVVMSCPAPF</sequence>
<keyword evidence="2" id="KW-0812">Transmembrane</keyword>
<dbReference type="EMBL" id="OX597828">
    <property type="protein sequence ID" value="CAI9733638.1"/>
    <property type="molecule type" value="Genomic_DNA"/>
</dbReference>
<feature type="compositionally biased region" description="Acidic residues" evidence="1">
    <location>
        <begin position="111"/>
        <end position="124"/>
    </location>
</feature>
<name>A0AA36BFW0_OCTVU</name>
<evidence type="ECO:0000313" key="4">
    <source>
        <dbReference type="Proteomes" id="UP001162480"/>
    </source>
</evidence>
<evidence type="ECO:0000313" key="3">
    <source>
        <dbReference type="EMBL" id="CAI9733638.1"/>
    </source>
</evidence>
<evidence type="ECO:0000256" key="1">
    <source>
        <dbReference type="SAM" id="MobiDB-lite"/>
    </source>
</evidence>
<keyword evidence="2" id="KW-0472">Membrane</keyword>